<feature type="chain" id="PRO_5026903975" evidence="5">
    <location>
        <begin position="27"/>
        <end position="254"/>
    </location>
</feature>
<dbReference type="GeneID" id="111593877"/>
<dbReference type="Proteomes" id="UP000504633">
    <property type="component" value="Unplaced"/>
</dbReference>
<feature type="signal peptide" evidence="5">
    <location>
        <begin position="1"/>
        <end position="26"/>
    </location>
</feature>
<feature type="domain" description="SCP" evidence="6">
    <location>
        <begin position="80"/>
        <end position="243"/>
    </location>
</feature>
<evidence type="ECO:0000256" key="5">
    <source>
        <dbReference type="SAM" id="SignalP"/>
    </source>
</evidence>
<keyword evidence="3" id="KW-0964">Secreted</keyword>
<evidence type="ECO:0000313" key="8">
    <source>
        <dbReference type="RefSeq" id="XP_023162710.2"/>
    </source>
</evidence>
<evidence type="ECO:0000259" key="6">
    <source>
        <dbReference type="SMART" id="SM00198"/>
    </source>
</evidence>
<reference evidence="8" key="1">
    <citation type="submission" date="2025-08" db="UniProtKB">
        <authorList>
            <consortium name="RefSeq"/>
        </authorList>
    </citation>
    <scope>IDENTIFICATION</scope>
    <source>
        <strain evidence="8">15085-1641.00</strain>
        <tissue evidence="8">Whole body</tissue>
    </source>
</reference>
<dbReference type="CDD" id="cd05380">
    <property type="entry name" value="CAP_euk"/>
    <property type="match status" value="1"/>
</dbReference>
<dbReference type="PROSITE" id="PS51257">
    <property type="entry name" value="PROKAR_LIPOPROTEIN"/>
    <property type="match status" value="1"/>
</dbReference>
<dbReference type="AlphaFoldDB" id="A0A6J1LE60"/>
<evidence type="ECO:0000256" key="2">
    <source>
        <dbReference type="ARBA" id="ARBA00009923"/>
    </source>
</evidence>
<keyword evidence="7" id="KW-1185">Reference proteome</keyword>
<dbReference type="InterPro" id="IPR034763">
    <property type="entry name" value="P14a_insect"/>
</dbReference>
<organism evidence="7 8">
    <name type="scientific">Drosophila hydei</name>
    <name type="common">Fruit fly</name>
    <dbReference type="NCBI Taxonomy" id="7224"/>
    <lineage>
        <taxon>Eukaryota</taxon>
        <taxon>Metazoa</taxon>
        <taxon>Ecdysozoa</taxon>
        <taxon>Arthropoda</taxon>
        <taxon>Hexapoda</taxon>
        <taxon>Insecta</taxon>
        <taxon>Pterygota</taxon>
        <taxon>Neoptera</taxon>
        <taxon>Endopterygota</taxon>
        <taxon>Diptera</taxon>
        <taxon>Brachycera</taxon>
        <taxon>Muscomorpha</taxon>
        <taxon>Ephydroidea</taxon>
        <taxon>Drosophilidae</taxon>
        <taxon>Drosophila</taxon>
    </lineage>
</organism>
<dbReference type="Pfam" id="PF00188">
    <property type="entry name" value="CAP"/>
    <property type="match status" value="1"/>
</dbReference>
<name>A0A6J1LE60_DROHY</name>
<dbReference type="InterPro" id="IPR014044">
    <property type="entry name" value="CAP_dom"/>
</dbReference>
<dbReference type="OMA" id="VQLMICL"/>
<evidence type="ECO:0000256" key="3">
    <source>
        <dbReference type="ARBA" id="ARBA00022525"/>
    </source>
</evidence>
<protein>
    <submittedName>
        <fullName evidence="8">Venom allergen 3</fullName>
    </submittedName>
</protein>
<keyword evidence="4 5" id="KW-0732">Signal</keyword>
<dbReference type="Gene3D" id="3.40.33.10">
    <property type="entry name" value="CAP"/>
    <property type="match status" value="1"/>
</dbReference>
<comment type="subcellular location">
    <subcellularLocation>
        <location evidence="1">Secreted</location>
    </subcellularLocation>
</comment>
<dbReference type="OrthoDB" id="414826at2759"/>
<dbReference type="SMART" id="SM00198">
    <property type="entry name" value="SCP"/>
    <property type="match status" value="1"/>
</dbReference>
<evidence type="ECO:0000313" key="7">
    <source>
        <dbReference type="Proteomes" id="UP000504633"/>
    </source>
</evidence>
<dbReference type="InterPro" id="IPR035940">
    <property type="entry name" value="CAP_sf"/>
</dbReference>
<proteinExistence type="inferred from homology"/>
<dbReference type="KEGG" id="dhe:111593877"/>
<dbReference type="PIRSF" id="PIRSF038921">
    <property type="entry name" value="P14a"/>
    <property type="match status" value="1"/>
</dbReference>
<gene>
    <name evidence="8" type="primary">LOC111593877</name>
</gene>
<evidence type="ECO:0000256" key="1">
    <source>
        <dbReference type="ARBA" id="ARBA00004613"/>
    </source>
</evidence>
<accession>A0A6J1LE60</accession>
<dbReference type="SUPFAM" id="SSF55797">
    <property type="entry name" value="PR-1-like"/>
    <property type="match status" value="1"/>
</dbReference>
<evidence type="ECO:0000256" key="4">
    <source>
        <dbReference type="ARBA" id="ARBA00022729"/>
    </source>
</evidence>
<dbReference type="GO" id="GO:0005576">
    <property type="term" value="C:extracellular region"/>
    <property type="evidence" value="ECO:0007669"/>
    <property type="project" value="UniProtKB-SubCell"/>
</dbReference>
<comment type="similarity">
    <text evidence="2">Belongs to the CRISP family.</text>
</comment>
<sequence length="254" mass="28533">MRLVAMQWRHLLLLTCSAVILGCVRCDFRNTGDCHSKHPPKYDSPEYCHEPQQPHLGCNNNNQWGAKCKDNAQMVNISTGMATTIVRLMNTYRNIVARGTFHNLPAAGRMNKLAWDESLADLAQLAAKRCVMDPIRKSFTTTLASKPGYTAILNKYPSDQKQDVLKIVKSQLKTWYDQYIYVDAASLLSGTTRAGHEISHFLQLITGMNSRVGCAISIFKEESWNVQLMICLYGCSKPKNSFTYAIASKRTAAF</sequence>
<dbReference type="RefSeq" id="XP_023162710.2">
    <property type="nucleotide sequence ID" value="XM_023306942.2"/>
</dbReference>